<gene>
    <name evidence="2" type="ORF">ACFQJ4_00820</name>
</gene>
<dbReference type="RefSeq" id="WP_276234844.1">
    <property type="nucleotide sequence ID" value="NZ_CP119802.1"/>
</dbReference>
<dbReference type="SUPFAM" id="SSF53756">
    <property type="entry name" value="UDP-Glycosyltransferase/glycogen phosphorylase"/>
    <property type="match status" value="1"/>
</dbReference>
<dbReference type="Proteomes" id="UP001596398">
    <property type="component" value="Unassembled WGS sequence"/>
</dbReference>
<dbReference type="EMBL" id="JBHTAP010000001">
    <property type="protein sequence ID" value="MFC7233848.1"/>
    <property type="molecule type" value="Genomic_DNA"/>
</dbReference>
<organism evidence="2 3">
    <name type="scientific">Halosegnis marinus</name>
    <dbReference type="NCBI Taxonomy" id="3034023"/>
    <lineage>
        <taxon>Archaea</taxon>
        <taxon>Methanobacteriati</taxon>
        <taxon>Methanobacteriota</taxon>
        <taxon>Stenosarchaea group</taxon>
        <taxon>Halobacteria</taxon>
        <taxon>Halobacteriales</taxon>
        <taxon>Natronomonadaceae</taxon>
        <taxon>Halosegnis</taxon>
    </lineage>
</organism>
<keyword evidence="2" id="KW-0808">Transferase</keyword>
<dbReference type="EC" id="2.4.-.-" evidence="2"/>
<sequence>MARLAVLHNTLDLRGGADAVCVRACAALAERHDVTLFTVSRADPAAVAADFGVSLDVPGDVRVASPPLADAVAGAFARAAPRIGPQLPARSTLLRAFFRRHADEYDLAVSTANEFALSLPSLQYVHFPQFHGRRTPRADPGTLDPLWSRLAGPTPGAVGDDAHLLANSAWTADTVASIYGRRPAVLHPPVAPVAGRAWADREPGVLVLGRIAPDKRTLDAIRVADAVRERGHDLRFHVVGTAAPAYRDYVERVRSAAAERPYLAVETDADRERVETLLGRYRYGLNAKPDEHFGMAVAEYVAAGMVAFAPDSGGQRDVLAGDERLLFDGVEGAAERVAAAVESGLTPTLPRDRFGPERFADALRDHVAAALE</sequence>
<dbReference type="GO" id="GO:0016757">
    <property type="term" value="F:glycosyltransferase activity"/>
    <property type="evidence" value="ECO:0007669"/>
    <property type="project" value="UniProtKB-KW"/>
</dbReference>
<evidence type="ECO:0000313" key="2">
    <source>
        <dbReference type="EMBL" id="MFC7233848.1"/>
    </source>
</evidence>
<dbReference type="Gene3D" id="3.40.50.2000">
    <property type="entry name" value="Glycogen Phosphorylase B"/>
    <property type="match status" value="1"/>
</dbReference>
<proteinExistence type="predicted"/>
<keyword evidence="2" id="KW-0328">Glycosyltransferase</keyword>
<dbReference type="GeneID" id="79265509"/>
<dbReference type="InterPro" id="IPR038013">
    <property type="entry name" value="ALG11"/>
</dbReference>
<dbReference type="AlphaFoldDB" id="A0ABD5ZKT0"/>
<protein>
    <submittedName>
        <fullName evidence="2">Glycosyltransferase</fullName>
        <ecNumber evidence="2">2.4.-.-</ecNumber>
    </submittedName>
</protein>
<name>A0ABD5ZKT0_9EURY</name>
<dbReference type="InterPro" id="IPR001296">
    <property type="entry name" value="Glyco_trans_1"/>
</dbReference>
<keyword evidence="3" id="KW-1185">Reference proteome</keyword>
<evidence type="ECO:0000259" key="1">
    <source>
        <dbReference type="Pfam" id="PF00534"/>
    </source>
</evidence>
<accession>A0ABD5ZKT0</accession>
<evidence type="ECO:0000313" key="3">
    <source>
        <dbReference type="Proteomes" id="UP001596398"/>
    </source>
</evidence>
<dbReference type="PANTHER" id="PTHR45919:SF1">
    <property type="entry name" value="GDP-MAN:MAN(3)GLCNAC(2)-PP-DOL ALPHA-1,2-MANNOSYLTRANSFERASE"/>
    <property type="match status" value="1"/>
</dbReference>
<reference evidence="2 3" key="1">
    <citation type="journal article" date="2019" name="Int. J. Syst. Evol. Microbiol.">
        <title>The Global Catalogue of Microorganisms (GCM) 10K type strain sequencing project: providing services to taxonomists for standard genome sequencing and annotation.</title>
        <authorList>
            <consortium name="The Broad Institute Genomics Platform"/>
            <consortium name="The Broad Institute Genome Sequencing Center for Infectious Disease"/>
            <person name="Wu L."/>
            <person name="Ma J."/>
        </authorList>
    </citation>
    <scope>NUCLEOTIDE SEQUENCE [LARGE SCALE GENOMIC DNA]</scope>
    <source>
        <strain evidence="2 3">DT85</strain>
    </source>
</reference>
<dbReference type="Pfam" id="PF00534">
    <property type="entry name" value="Glycos_transf_1"/>
    <property type="match status" value="1"/>
</dbReference>
<comment type="caution">
    <text evidence="2">The sequence shown here is derived from an EMBL/GenBank/DDBJ whole genome shotgun (WGS) entry which is preliminary data.</text>
</comment>
<feature type="domain" description="Glycosyl transferase family 1" evidence="1">
    <location>
        <begin position="199"/>
        <end position="343"/>
    </location>
</feature>
<dbReference type="PANTHER" id="PTHR45919">
    <property type="entry name" value="GDP-MAN:MAN(3)GLCNAC(2)-PP-DOL ALPHA-1,2-MANNOSYLTRANSFERASE"/>
    <property type="match status" value="1"/>
</dbReference>